<dbReference type="GO" id="GO:0005886">
    <property type="term" value="C:plasma membrane"/>
    <property type="evidence" value="ECO:0007669"/>
    <property type="project" value="TreeGrafter"/>
</dbReference>
<accession>A0A9Y1FLW3</accession>
<feature type="transmembrane region" description="Helical" evidence="6">
    <location>
        <begin position="68"/>
        <end position="86"/>
    </location>
</feature>
<keyword evidence="3 6" id="KW-0812">Transmembrane</keyword>
<dbReference type="PANTHER" id="PTHR38459">
    <property type="entry name" value="PROPHAGE BACTOPRENOL-LINKED GLUCOSE TRANSLOCASE HOMOLOG"/>
    <property type="match status" value="1"/>
</dbReference>
<dbReference type="InterPro" id="IPR051401">
    <property type="entry name" value="GtrA_CellWall_Glycosyl"/>
</dbReference>
<sequence length="167" mass="19148">MNEMENDPEKEKKSLSPQIKRRFTRFAIVSIGGLAINELIIFVMLKILNQIIEKDLLFTIGKIRIEKIIISTFIAIIIVTIYNFILNKIWTFKEKEEGIEVNVLKQFIKFSIVGASGTVVNLGIVYLLATVLSINDFIATSIAFILSVINNYVFNEIWTFNVRKSKE</sequence>
<feature type="transmembrane region" description="Helical" evidence="6">
    <location>
        <begin position="137"/>
        <end position="154"/>
    </location>
</feature>
<organism evidence="8">
    <name type="scientific">Candidatus Heimdallarchaeum aukensis</name>
    <dbReference type="NCBI Taxonomy" id="2876573"/>
    <lineage>
        <taxon>Archaea</taxon>
        <taxon>Promethearchaeati</taxon>
        <taxon>Candidatus Heimdallarchaeota</taxon>
        <taxon>Candidatus Heimdallarchaeia (ex Rinke et al. 2021) (nom. nud.)</taxon>
        <taxon>Candidatus Heimdallarchaeales</taxon>
        <taxon>Candidatus Heimdallarchaeaceae</taxon>
        <taxon>Candidatus Heimdallarchaeum</taxon>
    </lineage>
</organism>
<evidence type="ECO:0000256" key="2">
    <source>
        <dbReference type="ARBA" id="ARBA00009399"/>
    </source>
</evidence>
<dbReference type="EMBL" id="CP084166">
    <property type="protein sequence ID" value="UJG40978.1"/>
    <property type="molecule type" value="Genomic_DNA"/>
</dbReference>
<protein>
    <submittedName>
        <fullName evidence="8">GtrA family protein</fullName>
    </submittedName>
</protein>
<gene>
    <name evidence="8" type="ORF">K9W45_00620</name>
</gene>
<dbReference type="Proteomes" id="UP001201020">
    <property type="component" value="Chromosome"/>
</dbReference>
<evidence type="ECO:0000256" key="1">
    <source>
        <dbReference type="ARBA" id="ARBA00004141"/>
    </source>
</evidence>
<dbReference type="InterPro" id="IPR007267">
    <property type="entry name" value="GtrA_DPMS_TM"/>
</dbReference>
<comment type="subcellular location">
    <subcellularLocation>
        <location evidence="1">Membrane</location>
        <topology evidence="1">Multi-pass membrane protein</topology>
    </subcellularLocation>
</comment>
<evidence type="ECO:0000256" key="6">
    <source>
        <dbReference type="SAM" id="Phobius"/>
    </source>
</evidence>
<evidence type="ECO:0000313" key="8">
    <source>
        <dbReference type="EMBL" id="UJG40978.1"/>
    </source>
</evidence>
<keyword evidence="4 6" id="KW-1133">Transmembrane helix</keyword>
<evidence type="ECO:0000256" key="3">
    <source>
        <dbReference type="ARBA" id="ARBA00022692"/>
    </source>
</evidence>
<dbReference type="PANTHER" id="PTHR38459:SF1">
    <property type="entry name" value="PROPHAGE BACTOPRENOL-LINKED GLUCOSE TRANSLOCASE HOMOLOG"/>
    <property type="match status" value="1"/>
</dbReference>
<feature type="transmembrane region" description="Helical" evidence="6">
    <location>
        <begin position="107"/>
        <end position="131"/>
    </location>
</feature>
<evidence type="ECO:0000256" key="5">
    <source>
        <dbReference type="ARBA" id="ARBA00023136"/>
    </source>
</evidence>
<feature type="domain" description="GtrA/DPMS transmembrane" evidence="7">
    <location>
        <begin position="20"/>
        <end position="92"/>
    </location>
</feature>
<dbReference type="Pfam" id="PF04138">
    <property type="entry name" value="GtrA_DPMS_TM"/>
    <property type="match status" value="2"/>
</dbReference>
<keyword evidence="5 6" id="KW-0472">Membrane</keyword>
<evidence type="ECO:0000256" key="4">
    <source>
        <dbReference type="ARBA" id="ARBA00022989"/>
    </source>
</evidence>
<reference evidence="8" key="1">
    <citation type="journal article" date="2022" name="Nat. Microbiol.">
        <title>Unique mobile elements and scalable gene flow at the prokaryote-eukaryote boundary revealed by circularized Asgard archaea genomes.</title>
        <authorList>
            <person name="Wu F."/>
            <person name="Speth D.R."/>
            <person name="Philosof A."/>
            <person name="Cremiere A."/>
            <person name="Narayanan A."/>
            <person name="Barco R.A."/>
            <person name="Connon S.A."/>
            <person name="Amend J.P."/>
            <person name="Antoshechkin I.A."/>
            <person name="Orphan V.J."/>
        </authorList>
    </citation>
    <scope>NUCLEOTIDE SEQUENCE</scope>
    <source>
        <strain evidence="8">PM71</strain>
    </source>
</reference>
<dbReference type="AlphaFoldDB" id="A0A9Y1FLW3"/>
<comment type="similarity">
    <text evidence="2">Belongs to the GtrA family.</text>
</comment>
<name>A0A9Y1FLW3_9ARCH</name>
<dbReference type="GO" id="GO:0000271">
    <property type="term" value="P:polysaccharide biosynthetic process"/>
    <property type="evidence" value="ECO:0007669"/>
    <property type="project" value="InterPro"/>
</dbReference>
<proteinExistence type="inferred from homology"/>
<feature type="transmembrane region" description="Helical" evidence="6">
    <location>
        <begin position="26"/>
        <end position="48"/>
    </location>
</feature>
<feature type="domain" description="GtrA/DPMS transmembrane" evidence="7">
    <location>
        <begin position="109"/>
        <end position="166"/>
    </location>
</feature>
<evidence type="ECO:0000259" key="7">
    <source>
        <dbReference type="Pfam" id="PF04138"/>
    </source>
</evidence>